<dbReference type="EMBL" id="KQ420639">
    <property type="protein sequence ID" value="KOF79750.1"/>
    <property type="molecule type" value="Genomic_DNA"/>
</dbReference>
<dbReference type="AlphaFoldDB" id="A0A0L8GT13"/>
<proteinExistence type="predicted"/>
<reference evidence="1" key="1">
    <citation type="submission" date="2015-07" db="EMBL/GenBank/DDBJ databases">
        <title>MeaNS - Measles Nucleotide Surveillance Program.</title>
        <authorList>
            <person name="Tran T."/>
            <person name="Druce J."/>
        </authorList>
    </citation>
    <scope>NUCLEOTIDE SEQUENCE</scope>
    <source>
        <strain evidence="1">UCB-OBI-ISO-001</strain>
        <tissue evidence="1">Gonad</tissue>
    </source>
</reference>
<sequence length="201" mass="24199">MMMMMMMMVDDDDDDDDDGEPLSPPQPPPLLLLLLLLLLLPPPSPPPSALISKLIPRLSPTTKIQEPQLYYHCLYNDLYHFLEFHYHHNHYYYQHIANPTPHRFNITNATDTATAIIHYHRCYNHYRYLCHHHYHHYHNQHHKDPPPLKLHRSHRYYPLPPYHHDQYHIETNLIHLKITANKSNIWRPKDNQKSKNILPNR</sequence>
<name>A0A0L8GT13_OCTBM</name>
<gene>
    <name evidence="1" type="ORF">OCBIM_22029062mg</name>
</gene>
<evidence type="ECO:0000313" key="1">
    <source>
        <dbReference type="EMBL" id="KOF79750.1"/>
    </source>
</evidence>
<organism evidence="1">
    <name type="scientific">Octopus bimaculoides</name>
    <name type="common">California two-spotted octopus</name>
    <dbReference type="NCBI Taxonomy" id="37653"/>
    <lineage>
        <taxon>Eukaryota</taxon>
        <taxon>Metazoa</taxon>
        <taxon>Spiralia</taxon>
        <taxon>Lophotrochozoa</taxon>
        <taxon>Mollusca</taxon>
        <taxon>Cephalopoda</taxon>
        <taxon>Coleoidea</taxon>
        <taxon>Octopodiformes</taxon>
        <taxon>Octopoda</taxon>
        <taxon>Incirrata</taxon>
        <taxon>Octopodidae</taxon>
        <taxon>Octopus</taxon>
    </lineage>
</organism>
<protein>
    <submittedName>
        <fullName evidence="1">Uncharacterized protein</fullName>
    </submittedName>
</protein>
<accession>A0A0L8GT13</accession>